<keyword evidence="3" id="KW-1185">Reference proteome</keyword>
<evidence type="ECO:0000313" key="3">
    <source>
        <dbReference type="Proteomes" id="UP000001056"/>
    </source>
</evidence>
<dbReference type="HOGENOM" id="CLU_1796250_0_0_1"/>
<sequence length="144" mass="16795">MGNPFAGMPQHRRDGGRRGRIRHGEVLRSEVVAAITLLKLQFRFHHFCRHHTLPGRPESRTSTTTERSLVLRQFRLLDFRSNEPTTDAYHMIRWMANRPMGETRFLDVGDEEPFYTSHHHMDKDDGKLLFILRYALGRTGPSAI</sequence>
<dbReference type="RefSeq" id="XP_001229230.1">
    <property type="nucleotide sequence ID" value="XM_001229229.1"/>
</dbReference>
<evidence type="ECO:0000256" key="1">
    <source>
        <dbReference type="SAM" id="MobiDB-lite"/>
    </source>
</evidence>
<organism evidence="2 3">
    <name type="scientific">Chaetomium globosum (strain ATCC 6205 / CBS 148.51 / DSM 1962 / NBRC 6347 / NRRL 1970)</name>
    <name type="common">Soil fungus</name>
    <dbReference type="NCBI Taxonomy" id="306901"/>
    <lineage>
        <taxon>Eukaryota</taxon>
        <taxon>Fungi</taxon>
        <taxon>Dikarya</taxon>
        <taxon>Ascomycota</taxon>
        <taxon>Pezizomycotina</taxon>
        <taxon>Sordariomycetes</taxon>
        <taxon>Sordariomycetidae</taxon>
        <taxon>Sordariales</taxon>
        <taxon>Chaetomiaceae</taxon>
        <taxon>Chaetomium</taxon>
    </lineage>
</organism>
<feature type="region of interest" description="Disordered" evidence="1">
    <location>
        <begin position="1"/>
        <end position="21"/>
    </location>
</feature>
<dbReference type="eggNOG" id="ENOG502SYJR">
    <property type="taxonomic scope" value="Eukaryota"/>
</dbReference>
<dbReference type="OrthoDB" id="4177740at2759"/>
<evidence type="ECO:0000313" key="2">
    <source>
        <dbReference type="EMBL" id="EAQ90779.1"/>
    </source>
</evidence>
<dbReference type="GeneID" id="4389675"/>
<reference evidence="3" key="1">
    <citation type="journal article" date="2015" name="Genome Announc.">
        <title>Draft genome sequence of the cellulolytic fungus Chaetomium globosum.</title>
        <authorList>
            <person name="Cuomo C.A."/>
            <person name="Untereiner W.A."/>
            <person name="Ma L.-J."/>
            <person name="Grabherr M."/>
            <person name="Birren B.W."/>
        </authorList>
    </citation>
    <scope>NUCLEOTIDE SEQUENCE [LARGE SCALE GENOMIC DNA]</scope>
    <source>
        <strain evidence="3">ATCC 6205 / CBS 148.51 / DSM 1962 / NBRC 6347 / NRRL 1970</strain>
    </source>
</reference>
<dbReference type="AlphaFoldDB" id="Q2HAP0"/>
<feature type="compositionally biased region" description="Basic and acidic residues" evidence="1">
    <location>
        <begin position="11"/>
        <end position="21"/>
    </location>
</feature>
<dbReference type="Proteomes" id="UP000001056">
    <property type="component" value="Unassembled WGS sequence"/>
</dbReference>
<proteinExistence type="predicted"/>
<dbReference type="EMBL" id="CH408030">
    <property type="protein sequence ID" value="EAQ90779.1"/>
    <property type="molecule type" value="Genomic_DNA"/>
</dbReference>
<dbReference type="VEuPathDB" id="FungiDB:CHGG_02714"/>
<protein>
    <submittedName>
        <fullName evidence="2">Uncharacterized protein</fullName>
    </submittedName>
</protein>
<dbReference type="InParanoid" id="Q2HAP0"/>
<accession>Q2HAP0</accession>
<gene>
    <name evidence="2" type="ORF">CHGG_02714</name>
</gene>
<name>Q2HAP0_CHAGB</name>